<keyword evidence="2" id="KW-1185">Reference proteome</keyword>
<organism evidence="1 2">
    <name type="scientific">Penicillium cosmopolitanum</name>
    <dbReference type="NCBI Taxonomy" id="1131564"/>
    <lineage>
        <taxon>Eukaryota</taxon>
        <taxon>Fungi</taxon>
        <taxon>Dikarya</taxon>
        <taxon>Ascomycota</taxon>
        <taxon>Pezizomycotina</taxon>
        <taxon>Eurotiomycetes</taxon>
        <taxon>Eurotiomycetidae</taxon>
        <taxon>Eurotiales</taxon>
        <taxon>Aspergillaceae</taxon>
        <taxon>Penicillium</taxon>
    </lineage>
</organism>
<evidence type="ECO:0000313" key="1">
    <source>
        <dbReference type="EMBL" id="KAJ5396962.1"/>
    </source>
</evidence>
<evidence type="ECO:0000313" key="2">
    <source>
        <dbReference type="Proteomes" id="UP001147747"/>
    </source>
</evidence>
<dbReference type="AlphaFoldDB" id="A0A9X0B9R7"/>
<reference evidence="1" key="2">
    <citation type="journal article" date="2023" name="IMA Fungus">
        <title>Comparative genomic study of the Penicillium genus elucidates a diverse pangenome and 15 lateral gene transfer events.</title>
        <authorList>
            <person name="Petersen C."/>
            <person name="Sorensen T."/>
            <person name="Nielsen M.R."/>
            <person name="Sondergaard T.E."/>
            <person name="Sorensen J.L."/>
            <person name="Fitzpatrick D.A."/>
            <person name="Frisvad J.C."/>
            <person name="Nielsen K.L."/>
        </authorList>
    </citation>
    <scope>NUCLEOTIDE SEQUENCE</scope>
    <source>
        <strain evidence="1">IBT 29677</strain>
    </source>
</reference>
<protein>
    <submittedName>
        <fullName evidence="1">Uncharacterized protein</fullName>
    </submittedName>
</protein>
<dbReference type="GeneID" id="81368692"/>
<dbReference type="Proteomes" id="UP001147747">
    <property type="component" value="Unassembled WGS sequence"/>
</dbReference>
<reference evidence="1" key="1">
    <citation type="submission" date="2022-12" db="EMBL/GenBank/DDBJ databases">
        <authorList>
            <person name="Petersen C."/>
        </authorList>
    </citation>
    <scope>NUCLEOTIDE SEQUENCE</scope>
    <source>
        <strain evidence="1">IBT 29677</strain>
    </source>
</reference>
<sequence>MDGRSRAIDCTWEEKSKIFASKRDDLVRQCKELQKKVAATLKSPFETSDDGHGNSLALRKSMNDFFMQLLHLLYTLDQIGIDETKAGLCFRPKMKILDFIIGGVVKNGSVRLADHRGILDVVGTHFGRLTLDPDGMWDESAARMDYKADKVFKHYRDLAGHANHCLRRSEVLTRDLRWFHDCWRLVAWYEPQCGCLQCTSRSQVCTFREVCWMQDDYEVVNRVRISPGVETLDPLEVWEVEMNDYLGETY</sequence>
<dbReference type="OrthoDB" id="4292503at2759"/>
<comment type="caution">
    <text evidence="1">The sequence shown here is derived from an EMBL/GenBank/DDBJ whole genome shotgun (WGS) entry which is preliminary data.</text>
</comment>
<accession>A0A9X0B9R7</accession>
<gene>
    <name evidence="1" type="ORF">N7509_005075</name>
</gene>
<name>A0A9X0B9R7_9EURO</name>
<dbReference type="RefSeq" id="XP_056489014.1">
    <property type="nucleotide sequence ID" value="XM_056629712.1"/>
</dbReference>
<dbReference type="EMBL" id="JAPZBU010000006">
    <property type="protein sequence ID" value="KAJ5396962.1"/>
    <property type="molecule type" value="Genomic_DNA"/>
</dbReference>
<proteinExistence type="predicted"/>